<proteinExistence type="predicted"/>
<dbReference type="InterPro" id="IPR042635">
    <property type="entry name" value="MEGF10/SREC1/2-like"/>
</dbReference>
<keyword evidence="2" id="KW-0812">Transmembrane</keyword>
<dbReference type="EnsemblMetazoa" id="G18834.2">
    <property type="protein sequence ID" value="G18834.2:cds"/>
    <property type="gene ID" value="G18834"/>
</dbReference>
<dbReference type="Proteomes" id="UP000005408">
    <property type="component" value="Unassembled WGS sequence"/>
</dbReference>
<organism evidence="3 4">
    <name type="scientific">Magallana gigas</name>
    <name type="common">Pacific oyster</name>
    <name type="synonym">Crassostrea gigas</name>
    <dbReference type="NCBI Taxonomy" id="29159"/>
    <lineage>
        <taxon>Eukaryota</taxon>
        <taxon>Metazoa</taxon>
        <taxon>Spiralia</taxon>
        <taxon>Lophotrochozoa</taxon>
        <taxon>Mollusca</taxon>
        <taxon>Bivalvia</taxon>
        <taxon>Autobranchia</taxon>
        <taxon>Pteriomorphia</taxon>
        <taxon>Ostreida</taxon>
        <taxon>Ostreoidea</taxon>
        <taxon>Ostreidae</taxon>
        <taxon>Magallana</taxon>
    </lineage>
</organism>
<evidence type="ECO:0000256" key="1">
    <source>
        <dbReference type="ARBA" id="ARBA00022536"/>
    </source>
</evidence>
<evidence type="ECO:0000313" key="4">
    <source>
        <dbReference type="Proteomes" id="UP000005408"/>
    </source>
</evidence>
<feature type="transmembrane region" description="Helical" evidence="2">
    <location>
        <begin position="133"/>
        <end position="157"/>
    </location>
</feature>
<dbReference type="PANTHER" id="PTHR24043">
    <property type="entry name" value="SCAVENGER RECEPTOR CLASS F"/>
    <property type="match status" value="1"/>
</dbReference>
<reference evidence="3" key="1">
    <citation type="submission" date="2022-08" db="UniProtKB">
        <authorList>
            <consortium name="EnsemblMetazoa"/>
        </authorList>
    </citation>
    <scope>IDENTIFICATION</scope>
    <source>
        <strain evidence="3">05x7-T-G4-1.051#20</strain>
    </source>
</reference>
<evidence type="ECO:0000313" key="3">
    <source>
        <dbReference type="EnsemblMetazoa" id="G18834.2:cds"/>
    </source>
</evidence>
<dbReference type="PANTHER" id="PTHR24043:SF8">
    <property type="entry name" value="EGF-LIKE DOMAIN-CONTAINING PROTEIN"/>
    <property type="match status" value="1"/>
</dbReference>
<sequence length="264" mass="30113">MNASSQRFDRCKVWDNTDLKCKECHPGYLGQNCSEICRYPTYGEECQKLCECEEEKYCDIATGCFSPDVGCRIGYFGSRCVNKCRFPTFGKGCQKTCQCSKLFCNYITGCDVSTGTNQNEFPLPKQYTTERDLTIVVVILSVFSFILVSGIIVYVIWRIKGPYLSNWRSFRNVTPIREHYTPQKATSQQHASLDMSQRTDDTYCSSYDARPFQYFNHAMNVSTDDISPQAHGKVPQRDGSAKTILFDISSSYGPDIHTIQKDKF</sequence>
<name>A0A8W8JFW6_MAGGI</name>
<dbReference type="GO" id="GO:0005044">
    <property type="term" value="F:scavenger receptor activity"/>
    <property type="evidence" value="ECO:0007669"/>
    <property type="project" value="InterPro"/>
</dbReference>
<dbReference type="AlphaFoldDB" id="A0A8W8JFW6"/>
<keyword evidence="4" id="KW-1185">Reference proteome</keyword>
<keyword evidence="2" id="KW-0472">Membrane</keyword>
<keyword evidence="1" id="KW-0245">EGF-like domain</keyword>
<keyword evidence="2" id="KW-1133">Transmembrane helix</keyword>
<accession>A0A8W8JFW6</accession>
<evidence type="ECO:0000256" key="2">
    <source>
        <dbReference type="SAM" id="Phobius"/>
    </source>
</evidence>
<dbReference type="Gene3D" id="2.170.300.10">
    <property type="entry name" value="Tie2 ligand-binding domain superfamily"/>
    <property type="match status" value="2"/>
</dbReference>
<protein>
    <submittedName>
        <fullName evidence="3">Uncharacterized protein</fullName>
    </submittedName>
</protein>